<dbReference type="InterPro" id="IPR032979">
    <property type="entry name" value="ENGase"/>
</dbReference>
<dbReference type="PANTHER" id="PTHR13246">
    <property type="entry name" value="ENDO BETA N-ACETYLGLUCOSAMINIDASE"/>
    <property type="match status" value="1"/>
</dbReference>
<evidence type="ECO:0000313" key="2">
    <source>
        <dbReference type="EMBL" id="KAF2016630.1"/>
    </source>
</evidence>
<keyword evidence="3" id="KW-1185">Reference proteome</keyword>
<dbReference type="Gene3D" id="3.20.20.80">
    <property type="entry name" value="Glycosidases"/>
    <property type="match status" value="1"/>
</dbReference>
<dbReference type="PANTHER" id="PTHR13246:SF1">
    <property type="entry name" value="CYTOSOLIC ENDO-BETA-N-ACETYLGLUCOSAMINIDASE"/>
    <property type="match status" value="1"/>
</dbReference>
<feature type="domain" description="Cytosolic endo-beta-N-acetylglucosaminidase TIM barrel" evidence="1">
    <location>
        <begin position="108"/>
        <end position="421"/>
    </location>
</feature>
<dbReference type="Proteomes" id="UP000799778">
    <property type="component" value="Unassembled WGS sequence"/>
</dbReference>
<proteinExistence type="predicted"/>
<sequence length="713" mass="79924">MANVLGWKDILRPIRDGYRHLFPSPDTGPTPEERERQRLLDSIRGFTYFDNFEQLKSWTEQSTDPIHRANTPLLRRSVIAESSGLGTASIVLCHDYSGNYHTYEGVEQTAVDEERYSCEYLDYVDTFIYFSHKLACVPPPTWTNTLHRNGVQVLGTFLIEPQTQHTKELLHYILTTNSGIGGIHFPLASKLAAIAKHYGFDGWLVNIEKPFDRQDWDVNLLEAFLKQLRNELIPERKLIWYDAITISNKVDYQNALSSQNVLFTQACGNILTNYCWKERDALQSKELANQSGLSSRSISLGIDVWAQNPSSFAHPRVTYPEDKGGGTNTGLAARKLAQIGLSIGIFAPAWTFEHFPGNGRLVERMVWEGRGSLNGINCSCGNANVRHPPNRHHPIARYAQMYAAGGEHFFYTDFSRAFGTHDERASRHLYSGKQLHSQVGSQSVLPPKLRSDAGEDQIESETNVLSHQLVDVSYQTQLEVVVQSKGLDTCSSGSILERWLPLFRFDMPADGTLDIKITYQTSFSRSDAKVSFYLSFDEGIEHLNICKDHTQQFIKARVKLQSHDQCRLKGLGVYLQSPVISDEAEVVRLLSICISLNSTKVSHIQPSIENVHVQTRGLGETKHTRLCWEYRSPGTISEPYSLPYSEITGPCSHFLIKIDGMIVGKAYALEHPLGESILALMADQAVAVSVSGIGFDGEVISEVSDFLPPIPLS</sequence>
<dbReference type="GO" id="GO:0033925">
    <property type="term" value="F:mannosyl-glycoprotein endo-beta-N-acetylglucosaminidase activity"/>
    <property type="evidence" value="ECO:0007669"/>
    <property type="project" value="UniProtKB-EC"/>
</dbReference>
<evidence type="ECO:0000259" key="1">
    <source>
        <dbReference type="Pfam" id="PF03644"/>
    </source>
</evidence>
<reference evidence="2" key="1">
    <citation type="journal article" date="2020" name="Stud. Mycol.">
        <title>101 Dothideomycetes genomes: a test case for predicting lifestyles and emergence of pathogens.</title>
        <authorList>
            <person name="Haridas S."/>
            <person name="Albert R."/>
            <person name="Binder M."/>
            <person name="Bloem J."/>
            <person name="Labutti K."/>
            <person name="Salamov A."/>
            <person name="Andreopoulos B."/>
            <person name="Baker S."/>
            <person name="Barry K."/>
            <person name="Bills G."/>
            <person name="Bluhm B."/>
            <person name="Cannon C."/>
            <person name="Castanera R."/>
            <person name="Culley D."/>
            <person name="Daum C."/>
            <person name="Ezra D."/>
            <person name="Gonzalez J."/>
            <person name="Henrissat B."/>
            <person name="Kuo A."/>
            <person name="Liang C."/>
            <person name="Lipzen A."/>
            <person name="Lutzoni F."/>
            <person name="Magnuson J."/>
            <person name="Mondo S."/>
            <person name="Nolan M."/>
            <person name="Ohm R."/>
            <person name="Pangilinan J."/>
            <person name="Park H.-J."/>
            <person name="Ramirez L."/>
            <person name="Alfaro M."/>
            <person name="Sun H."/>
            <person name="Tritt A."/>
            <person name="Yoshinaga Y."/>
            <person name="Zwiers L.-H."/>
            <person name="Turgeon B."/>
            <person name="Goodwin S."/>
            <person name="Spatafora J."/>
            <person name="Crous P."/>
            <person name="Grigoriev I."/>
        </authorList>
    </citation>
    <scope>NUCLEOTIDE SEQUENCE</scope>
    <source>
        <strain evidence="2">CBS 175.79</strain>
    </source>
</reference>
<dbReference type="AlphaFoldDB" id="A0A6A5XVH1"/>
<protein>
    <submittedName>
        <fullName evidence="2">Glycoside hydrolase family 85 protein</fullName>
    </submittedName>
</protein>
<name>A0A6A5XVH1_9PLEO</name>
<dbReference type="RefSeq" id="XP_033384969.1">
    <property type="nucleotide sequence ID" value="XM_033525129.1"/>
</dbReference>
<gene>
    <name evidence="2" type="ORF">BU24DRAFT_391931</name>
</gene>
<dbReference type="OrthoDB" id="284473at2759"/>
<dbReference type="EMBL" id="ML978069">
    <property type="protein sequence ID" value="KAF2016630.1"/>
    <property type="molecule type" value="Genomic_DNA"/>
</dbReference>
<evidence type="ECO:0000313" key="3">
    <source>
        <dbReference type="Proteomes" id="UP000799778"/>
    </source>
</evidence>
<dbReference type="GeneID" id="54282526"/>
<keyword evidence="2" id="KW-0378">Hydrolase</keyword>
<dbReference type="InterPro" id="IPR005201">
    <property type="entry name" value="TIM_ENGase"/>
</dbReference>
<dbReference type="Pfam" id="PF03644">
    <property type="entry name" value="Glyco_hydro_85"/>
    <property type="match status" value="1"/>
</dbReference>
<dbReference type="GO" id="GO:0005829">
    <property type="term" value="C:cytosol"/>
    <property type="evidence" value="ECO:0007669"/>
    <property type="project" value="UniProtKB-SubCell"/>
</dbReference>
<organism evidence="2 3">
    <name type="scientific">Aaosphaeria arxii CBS 175.79</name>
    <dbReference type="NCBI Taxonomy" id="1450172"/>
    <lineage>
        <taxon>Eukaryota</taxon>
        <taxon>Fungi</taxon>
        <taxon>Dikarya</taxon>
        <taxon>Ascomycota</taxon>
        <taxon>Pezizomycotina</taxon>
        <taxon>Dothideomycetes</taxon>
        <taxon>Pleosporomycetidae</taxon>
        <taxon>Pleosporales</taxon>
        <taxon>Pleosporales incertae sedis</taxon>
        <taxon>Aaosphaeria</taxon>
    </lineage>
</organism>
<accession>A0A6A5XVH1</accession>